<feature type="transmembrane region" description="Helical" evidence="7">
    <location>
        <begin position="598"/>
        <end position="620"/>
    </location>
</feature>
<feature type="transmembrane region" description="Helical" evidence="7">
    <location>
        <begin position="721"/>
        <end position="743"/>
    </location>
</feature>
<organism evidence="8 9">
    <name type="scientific">Actinospica durhamensis</name>
    <dbReference type="NCBI Taxonomy" id="1508375"/>
    <lineage>
        <taxon>Bacteria</taxon>
        <taxon>Bacillati</taxon>
        <taxon>Actinomycetota</taxon>
        <taxon>Actinomycetes</taxon>
        <taxon>Catenulisporales</taxon>
        <taxon>Actinospicaceae</taxon>
        <taxon>Actinospica</taxon>
    </lineage>
</organism>
<evidence type="ECO:0000256" key="7">
    <source>
        <dbReference type="SAM" id="Phobius"/>
    </source>
</evidence>
<dbReference type="EMBL" id="JAGSOG010000024">
    <property type="protein sequence ID" value="MBR7833174.1"/>
    <property type="molecule type" value="Genomic_DNA"/>
</dbReference>
<feature type="transmembrane region" description="Helical" evidence="7">
    <location>
        <begin position="174"/>
        <end position="190"/>
    </location>
</feature>
<evidence type="ECO:0000313" key="8">
    <source>
        <dbReference type="EMBL" id="MBR7833174.1"/>
    </source>
</evidence>
<evidence type="ECO:0000256" key="4">
    <source>
        <dbReference type="ARBA" id="ARBA00022989"/>
    </source>
</evidence>
<feature type="transmembrane region" description="Helical" evidence="7">
    <location>
        <begin position="562"/>
        <end position="586"/>
    </location>
</feature>
<feature type="transmembrane region" description="Helical" evidence="7">
    <location>
        <begin position="523"/>
        <end position="541"/>
    </location>
</feature>
<comment type="caution">
    <text evidence="8">The sequence shown here is derived from an EMBL/GenBank/DDBJ whole genome shotgun (WGS) entry which is preliminary data.</text>
</comment>
<dbReference type="PANTHER" id="PTHR39087">
    <property type="entry name" value="UPF0104 MEMBRANE PROTEIN MJ1595"/>
    <property type="match status" value="1"/>
</dbReference>
<evidence type="ECO:0000256" key="2">
    <source>
        <dbReference type="ARBA" id="ARBA00022475"/>
    </source>
</evidence>
<feature type="transmembrane region" description="Helical" evidence="7">
    <location>
        <begin position="671"/>
        <end position="692"/>
    </location>
</feature>
<feature type="transmembrane region" description="Helical" evidence="7">
    <location>
        <begin position="202"/>
        <end position="228"/>
    </location>
</feature>
<evidence type="ECO:0000256" key="3">
    <source>
        <dbReference type="ARBA" id="ARBA00022692"/>
    </source>
</evidence>
<gene>
    <name evidence="8" type="ORF">KDL01_07855</name>
</gene>
<evidence type="ECO:0000313" key="9">
    <source>
        <dbReference type="Proteomes" id="UP000675781"/>
    </source>
</evidence>
<feature type="transmembrane region" description="Helical" evidence="7">
    <location>
        <begin position="57"/>
        <end position="75"/>
    </location>
</feature>
<accession>A0A941IMS0</accession>
<dbReference type="AlphaFoldDB" id="A0A941IMS0"/>
<comment type="subcellular location">
    <subcellularLocation>
        <location evidence="1">Cell membrane</location>
        <topology evidence="1">Multi-pass membrane protein</topology>
    </subcellularLocation>
</comment>
<protein>
    <submittedName>
        <fullName evidence="8">Flippase-like domain-containing protein</fullName>
    </submittedName>
</protein>
<dbReference type="PANTHER" id="PTHR39087:SF2">
    <property type="entry name" value="UPF0104 MEMBRANE PROTEIN MJ1595"/>
    <property type="match status" value="1"/>
</dbReference>
<feature type="transmembrane region" description="Helical" evidence="7">
    <location>
        <begin position="128"/>
        <end position="149"/>
    </location>
</feature>
<keyword evidence="9" id="KW-1185">Reference proteome</keyword>
<keyword evidence="4 7" id="KW-1133">Transmembrane helix</keyword>
<dbReference type="RefSeq" id="WP_212527699.1">
    <property type="nucleotide sequence ID" value="NZ_JAGSOG010000024.1"/>
</dbReference>
<dbReference type="Pfam" id="PF03706">
    <property type="entry name" value="LPG_synthase_TM"/>
    <property type="match status" value="1"/>
</dbReference>
<keyword evidence="2" id="KW-1003">Cell membrane</keyword>
<dbReference type="InterPro" id="IPR011009">
    <property type="entry name" value="Kinase-like_dom_sf"/>
</dbReference>
<dbReference type="GO" id="GO:0005886">
    <property type="term" value="C:plasma membrane"/>
    <property type="evidence" value="ECO:0007669"/>
    <property type="project" value="UniProtKB-SubCell"/>
</dbReference>
<proteinExistence type="predicted"/>
<feature type="transmembrane region" description="Helical" evidence="7">
    <location>
        <begin position="95"/>
        <end position="116"/>
    </location>
</feature>
<keyword evidence="5 7" id="KW-0472">Membrane</keyword>
<keyword evidence="3 7" id="KW-0812">Transmembrane</keyword>
<dbReference type="InterPro" id="IPR022791">
    <property type="entry name" value="L-PG_synthase/AglD"/>
</dbReference>
<feature type="transmembrane region" description="Helical" evidence="7">
    <location>
        <begin position="632"/>
        <end position="659"/>
    </location>
</feature>
<dbReference type="SUPFAM" id="SSF56112">
    <property type="entry name" value="Protein kinase-like (PK-like)"/>
    <property type="match status" value="1"/>
</dbReference>
<evidence type="ECO:0000256" key="6">
    <source>
        <dbReference type="SAM" id="MobiDB-lite"/>
    </source>
</evidence>
<evidence type="ECO:0000256" key="5">
    <source>
        <dbReference type="ARBA" id="ARBA00023136"/>
    </source>
</evidence>
<dbReference type="Proteomes" id="UP000675781">
    <property type="component" value="Unassembled WGS sequence"/>
</dbReference>
<reference evidence="8" key="1">
    <citation type="submission" date="2021-04" db="EMBL/GenBank/DDBJ databases">
        <title>Genome based classification of Actinospica acidithermotolerans sp. nov., an actinobacterium isolated from an Indonesian hot spring.</title>
        <authorList>
            <person name="Kusuma A.B."/>
            <person name="Putra K.E."/>
            <person name="Nafisah S."/>
            <person name="Loh J."/>
            <person name="Nouioui I."/>
            <person name="Goodfellow M."/>
        </authorList>
    </citation>
    <scope>NUCLEOTIDE SEQUENCE</scope>
    <source>
        <strain evidence="8">CSCA 57</strain>
    </source>
</reference>
<evidence type="ECO:0000256" key="1">
    <source>
        <dbReference type="ARBA" id="ARBA00004651"/>
    </source>
</evidence>
<sequence>MDTEERDAASAAASAVTDSAPGPRPGGGSHKTGGDAVTVDEPPEPRRIRRQPDLMRLLFEGLLMVVMLFLGKVGVQTTSGLESDIHNGVQLAPPFLLGGITVITNITTAVIPVGLAVERLARRDSRRVADAVIAAALAYGVTFLLNVWIRSSYAPNWLLTELTRHVNSGTTSPLHIYLATLIAFLTVLGFNDRPTLRTFTWVCIWIYAVATLMSGDSALVGLIVTFLLGRAVAFAWRYAWGVVNERPTGQVVVRALRETGAVPVACRWQGEHDDVRRYEVRCKDGTFLDVTVLDRDRQAVGLLYRIYRRIRLRGPAQRRNLYSLRRTVDQEALISYALRDAGINTPRLVAVRELNADAALLAYERVQACPLDQLPKEKVTDALLVRVWETVAALGRAQMAHRRLALDSIQVDQHGQIWLTELRNGEIAAADLQQLLDITDTMTALALKAGPERTVATGAQVLGDERIGSALPMLQPVVLTRSTRNAMRKSKHLLQRLREQILERRPHAENLEPVKLERLSPRTLFTVAAGCFAVYVLLFQLSSASSQSGKNLWQLFSEASPWWLLVAVLASALTYVAAAMVLTGFIPEKLPVVHNLLVQVAAGFVSLVAPAAVGGVALNTRYMQKRGIPTGAAVSAVGASQAVAFVIHIALIAIFSFIAGQNVGKSDSSTLVIAILLAIAILIMVTMAVPALRHFARRRLAPFFEGSLPRLLDVAQNPRKLTIALGGTVALSLFNALCLWASVHAMTPASKSPHEISYATAAVVFLTAQTAGSFIPVPSGVGTVEIAMTGALRLVGVDNETAVTSVLVYRMLRTYLPCIPGYLTFTHLQRKGLL</sequence>
<feature type="region of interest" description="Disordered" evidence="6">
    <location>
        <begin position="1"/>
        <end position="47"/>
    </location>
</feature>
<name>A0A941IMS0_9ACTN</name>